<evidence type="ECO:0000256" key="1">
    <source>
        <dbReference type="SAM" id="SignalP"/>
    </source>
</evidence>
<dbReference type="InterPro" id="IPR029052">
    <property type="entry name" value="Metallo-depent_PP-like"/>
</dbReference>
<proteinExistence type="predicted"/>
<dbReference type="Pfam" id="PF00149">
    <property type="entry name" value="Metallophos"/>
    <property type="match status" value="1"/>
</dbReference>
<dbReference type="EMBL" id="BSSU01000006">
    <property type="protein sequence ID" value="GLX81868.1"/>
    <property type="molecule type" value="Genomic_DNA"/>
</dbReference>
<dbReference type="SUPFAM" id="SSF56300">
    <property type="entry name" value="Metallo-dependent phosphatases"/>
    <property type="match status" value="1"/>
</dbReference>
<protein>
    <submittedName>
        <fullName evidence="3">Metallophosphoesterase</fullName>
    </submittedName>
</protein>
<dbReference type="RefSeq" id="WP_284207214.1">
    <property type="nucleotide sequence ID" value="NZ_BSSU01000006.1"/>
</dbReference>
<feature type="signal peptide" evidence="1">
    <location>
        <begin position="1"/>
        <end position="23"/>
    </location>
</feature>
<evidence type="ECO:0000259" key="2">
    <source>
        <dbReference type="Pfam" id="PF00149"/>
    </source>
</evidence>
<feature type="domain" description="Calcineurin-like phosphoesterase" evidence="2">
    <location>
        <begin position="91"/>
        <end position="308"/>
    </location>
</feature>
<organism evidence="3 4">
    <name type="scientific">Thalassotalea eurytherma</name>
    <dbReference type="NCBI Taxonomy" id="1144278"/>
    <lineage>
        <taxon>Bacteria</taxon>
        <taxon>Pseudomonadati</taxon>
        <taxon>Pseudomonadota</taxon>
        <taxon>Gammaproteobacteria</taxon>
        <taxon>Alteromonadales</taxon>
        <taxon>Colwelliaceae</taxon>
        <taxon>Thalassotalea</taxon>
    </lineage>
</organism>
<accession>A0ABQ6H0Y9</accession>
<sequence length="361" mass="40501">MFLKTLTVTVAVVNLLFTSSVNAETQSTVSDGPYIHYGKDTLEATWICNNLVVKSSFKHDQATQEIAHCDLAAVINKTNFDLPIIEYKGDFKIAAMSDFHGQYALTTKILKANNIIDESLNWAFGNGHFVITGDVFDRGDKVTELLWLLYKLEQQAEQAGGKLHLLLGNHEVMVLNGDLRYLHPKYHTVSELLDVDFNELFSNETILGRWLRSKPVLVKINNMIFAHGGFHPTIATKDKSLNEINETFKDNLVKTELASERAGFGKFLHKTNGPIWYRGYFKDDGATDDEINLLLTHFDVSHLVVGHTSQQQIETRYQGKVIAIDSSIKNGQYGEILLVNKNSFMRGTPEGKKVPLALSAL</sequence>
<evidence type="ECO:0000313" key="3">
    <source>
        <dbReference type="EMBL" id="GLX81868.1"/>
    </source>
</evidence>
<dbReference type="PANTHER" id="PTHR46546:SF4">
    <property type="entry name" value="SHEWANELLA-LIKE PROTEIN PHOSPHATASE 1"/>
    <property type="match status" value="1"/>
</dbReference>
<keyword evidence="1" id="KW-0732">Signal</keyword>
<dbReference type="PANTHER" id="PTHR46546">
    <property type="entry name" value="SHEWANELLA-LIKE PROTEIN PHOSPHATASE 1"/>
    <property type="match status" value="1"/>
</dbReference>
<dbReference type="Proteomes" id="UP001157133">
    <property type="component" value="Unassembled WGS sequence"/>
</dbReference>
<keyword evidence="4" id="KW-1185">Reference proteome</keyword>
<dbReference type="InterPro" id="IPR004843">
    <property type="entry name" value="Calcineurin-like_PHP"/>
</dbReference>
<feature type="chain" id="PRO_5045161516" evidence="1">
    <location>
        <begin position="24"/>
        <end position="361"/>
    </location>
</feature>
<comment type="caution">
    <text evidence="3">The sequence shown here is derived from an EMBL/GenBank/DDBJ whole genome shotgun (WGS) entry which is preliminary data.</text>
</comment>
<reference evidence="3 4" key="1">
    <citation type="submission" date="2023-03" db="EMBL/GenBank/DDBJ databases">
        <title>Draft genome sequence of Thalassotalea eurytherma JCM 18482T.</title>
        <authorList>
            <person name="Sawabe T."/>
        </authorList>
    </citation>
    <scope>NUCLEOTIDE SEQUENCE [LARGE SCALE GENOMIC DNA]</scope>
    <source>
        <strain evidence="3 4">JCM 18482</strain>
    </source>
</reference>
<name>A0ABQ6H0Y9_9GAMM</name>
<gene>
    <name evidence="3" type="ORF">theurythT_13200</name>
</gene>
<evidence type="ECO:0000313" key="4">
    <source>
        <dbReference type="Proteomes" id="UP001157133"/>
    </source>
</evidence>
<dbReference type="Gene3D" id="3.60.21.10">
    <property type="match status" value="1"/>
</dbReference>